<feature type="compositionally biased region" description="Basic residues" evidence="2">
    <location>
        <begin position="1"/>
        <end position="11"/>
    </location>
</feature>
<sequence>MRWNYQRRPRGQRGFPGQKPRPQLLSPGKRGKKGKRPRDRGRSQEHRSQERKECFLTSAAPPPPRPRPPPTLTTPEEEEASLPLTRAFPAETELPSSALPPSPNPRERVHLGVGMGAGLVMLLTRSSSEFRKMAALRKEMESLMEDCKTAIQKNSQNPNPNLTSCGGSDSRAETEQSNLTDDASHGGDAERWRRRRPLMREEMEAELESELELLHINLVKQEVSGEGSAPYGSSTAGLESEEQGEEEEGEEKAVVEIAGVSPRALTRKLHELLERRQQERIEELESDLELARAKLREKEMEISLWRETARVVSQRAVSHTQRII</sequence>
<feature type="compositionally biased region" description="Basic residues" evidence="2">
    <location>
        <begin position="29"/>
        <end position="39"/>
    </location>
</feature>
<gene>
    <name evidence="3" type="ORF">SI8410_16020089</name>
</gene>
<evidence type="ECO:0000313" key="3">
    <source>
        <dbReference type="EMBL" id="CAA7409411.1"/>
    </source>
</evidence>
<evidence type="ECO:0000256" key="1">
    <source>
        <dbReference type="SAM" id="Coils"/>
    </source>
</evidence>
<feature type="region of interest" description="Disordered" evidence="2">
    <location>
        <begin position="1"/>
        <end position="110"/>
    </location>
</feature>
<dbReference type="GO" id="GO:0008356">
    <property type="term" value="P:asymmetric cell division"/>
    <property type="evidence" value="ECO:0007669"/>
    <property type="project" value="InterPro"/>
</dbReference>
<dbReference type="OrthoDB" id="1916242at2759"/>
<organism evidence="3 4">
    <name type="scientific">Spirodela intermedia</name>
    <name type="common">Intermediate duckweed</name>
    <dbReference type="NCBI Taxonomy" id="51605"/>
    <lineage>
        <taxon>Eukaryota</taxon>
        <taxon>Viridiplantae</taxon>
        <taxon>Streptophyta</taxon>
        <taxon>Embryophyta</taxon>
        <taxon>Tracheophyta</taxon>
        <taxon>Spermatophyta</taxon>
        <taxon>Magnoliopsida</taxon>
        <taxon>Liliopsida</taxon>
        <taxon>Araceae</taxon>
        <taxon>Lemnoideae</taxon>
        <taxon>Spirodela</taxon>
    </lineage>
</organism>
<dbReference type="PANTHER" id="PTHR33476">
    <property type="entry name" value="EMB|CAB62613.1"/>
    <property type="match status" value="1"/>
</dbReference>
<keyword evidence="4" id="KW-1185">Reference proteome</keyword>
<feature type="compositionally biased region" description="Low complexity" evidence="2">
    <location>
        <begin position="12"/>
        <end position="23"/>
    </location>
</feature>
<feature type="compositionally biased region" description="Basic and acidic residues" evidence="2">
    <location>
        <begin position="40"/>
        <end position="54"/>
    </location>
</feature>
<dbReference type="Proteomes" id="UP000663760">
    <property type="component" value="Chromosome 16"/>
</dbReference>
<dbReference type="InterPro" id="IPR040348">
    <property type="entry name" value="POLAR-like"/>
</dbReference>
<keyword evidence="1" id="KW-0175">Coiled coil</keyword>
<name>A0A7I8LHA9_SPIIN</name>
<dbReference type="AlphaFoldDB" id="A0A7I8LHA9"/>
<evidence type="ECO:0000256" key="2">
    <source>
        <dbReference type="SAM" id="MobiDB-lite"/>
    </source>
</evidence>
<evidence type="ECO:0000313" key="4">
    <source>
        <dbReference type="Proteomes" id="UP000663760"/>
    </source>
</evidence>
<feature type="region of interest" description="Disordered" evidence="2">
    <location>
        <begin position="225"/>
        <end position="253"/>
    </location>
</feature>
<dbReference type="EMBL" id="LR746279">
    <property type="protein sequence ID" value="CAA7409411.1"/>
    <property type="molecule type" value="Genomic_DNA"/>
</dbReference>
<reference evidence="3" key="1">
    <citation type="submission" date="2020-02" db="EMBL/GenBank/DDBJ databases">
        <authorList>
            <person name="Scholz U."/>
            <person name="Mascher M."/>
            <person name="Fiebig A."/>
        </authorList>
    </citation>
    <scope>NUCLEOTIDE SEQUENCE</scope>
</reference>
<accession>A0A7I8LHA9</accession>
<feature type="compositionally biased region" description="Pro residues" evidence="2">
    <location>
        <begin position="60"/>
        <end position="72"/>
    </location>
</feature>
<feature type="region of interest" description="Disordered" evidence="2">
    <location>
        <begin position="151"/>
        <end position="191"/>
    </location>
</feature>
<protein>
    <submittedName>
        <fullName evidence="3">Uncharacterized protein</fullName>
    </submittedName>
</protein>
<feature type="compositionally biased region" description="Acidic residues" evidence="2">
    <location>
        <begin position="239"/>
        <end position="250"/>
    </location>
</feature>
<proteinExistence type="predicted"/>
<feature type="compositionally biased region" description="Polar residues" evidence="2">
    <location>
        <begin position="151"/>
        <end position="167"/>
    </location>
</feature>
<dbReference type="PANTHER" id="PTHR33476:SF22">
    <property type="entry name" value="PROTEIN POLAR LOCALIZATION DURING ASYMMETRIC DIVISION AND REDISTRIBUTION"/>
    <property type="match status" value="1"/>
</dbReference>
<feature type="coiled-coil region" evidence="1">
    <location>
        <begin position="267"/>
        <end position="308"/>
    </location>
</feature>
<feature type="compositionally biased region" description="Basic and acidic residues" evidence="2">
    <location>
        <begin position="182"/>
        <end position="191"/>
    </location>
</feature>